<evidence type="ECO:0000256" key="3">
    <source>
        <dbReference type="ARBA" id="ARBA00023163"/>
    </source>
</evidence>
<dbReference type="GO" id="GO:0000976">
    <property type="term" value="F:transcription cis-regulatory region binding"/>
    <property type="evidence" value="ECO:0007669"/>
    <property type="project" value="TreeGrafter"/>
</dbReference>
<feature type="region of interest" description="Disordered" evidence="5">
    <location>
        <begin position="1"/>
        <end position="25"/>
    </location>
</feature>
<proteinExistence type="predicted"/>
<evidence type="ECO:0000256" key="5">
    <source>
        <dbReference type="SAM" id="MobiDB-lite"/>
    </source>
</evidence>
<dbReference type="InterPro" id="IPR041674">
    <property type="entry name" value="TetR_C_22"/>
</dbReference>
<gene>
    <name evidence="7" type="ORF">GCM10018781_23840</name>
</gene>
<dbReference type="AlphaFoldDB" id="A0A919FLL3"/>
<keyword evidence="8" id="KW-1185">Reference proteome</keyword>
<evidence type="ECO:0000256" key="4">
    <source>
        <dbReference type="PROSITE-ProRule" id="PRU00335"/>
    </source>
</evidence>
<sequence length="242" mass="25423">MKAQADQRNEAGPADGARRRPVQQRSQERYERLVDACAALLDEAGAGALTTKAVARRAGVPIGTLYQFFAGKESLLGALAARNLERYLDRLARRLEDAAPPGVPGFVDLAVEEFVAMRRTVPGFGQVDFGLVDRNSPGVRDGEHLLDRTLDNNSAVALRLQALGGALLGADADAAGPPDAARPGSTLALRVALEAADAVLKLAFRTDPDGDPVLIAECKRLLGSYLAGGPPAPPRAAADTPR</sequence>
<reference evidence="7" key="2">
    <citation type="submission" date="2020-09" db="EMBL/GenBank/DDBJ databases">
        <authorList>
            <person name="Sun Q."/>
            <person name="Ohkuma M."/>
        </authorList>
    </citation>
    <scope>NUCLEOTIDE SEQUENCE</scope>
    <source>
        <strain evidence="7">JCM 4646</strain>
    </source>
</reference>
<feature type="DNA-binding region" description="H-T-H motif" evidence="4">
    <location>
        <begin position="50"/>
        <end position="69"/>
    </location>
</feature>
<dbReference type="PROSITE" id="PS50977">
    <property type="entry name" value="HTH_TETR_2"/>
    <property type="match status" value="1"/>
</dbReference>
<keyword evidence="1" id="KW-0805">Transcription regulation</keyword>
<organism evidence="7 8">
    <name type="scientific">Kitasatospora indigofera</name>
    <dbReference type="NCBI Taxonomy" id="67307"/>
    <lineage>
        <taxon>Bacteria</taxon>
        <taxon>Bacillati</taxon>
        <taxon>Actinomycetota</taxon>
        <taxon>Actinomycetes</taxon>
        <taxon>Kitasatosporales</taxon>
        <taxon>Streptomycetaceae</taxon>
        <taxon>Kitasatospora</taxon>
    </lineage>
</organism>
<dbReference type="SUPFAM" id="SSF46689">
    <property type="entry name" value="Homeodomain-like"/>
    <property type="match status" value="1"/>
</dbReference>
<evidence type="ECO:0000259" key="6">
    <source>
        <dbReference type="PROSITE" id="PS50977"/>
    </source>
</evidence>
<evidence type="ECO:0000313" key="7">
    <source>
        <dbReference type="EMBL" id="GHH67877.1"/>
    </source>
</evidence>
<dbReference type="RefSeq" id="WP_190210784.1">
    <property type="nucleotide sequence ID" value="NZ_BNBO01000009.1"/>
</dbReference>
<dbReference type="Proteomes" id="UP000617734">
    <property type="component" value="Unassembled WGS sequence"/>
</dbReference>
<dbReference type="PANTHER" id="PTHR30055">
    <property type="entry name" value="HTH-TYPE TRANSCRIPTIONAL REGULATOR RUTR"/>
    <property type="match status" value="1"/>
</dbReference>
<dbReference type="Pfam" id="PF00440">
    <property type="entry name" value="TetR_N"/>
    <property type="match status" value="1"/>
</dbReference>
<dbReference type="InterPro" id="IPR050109">
    <property type="entry name" value="HTH-type_TetR-like_transc_reg"/>
</dbReference>
<feature type="domain" description="HTH tetR-type" evidence="6">
    <location>
        <begin position="27"/>
        <end position="87"/>
    </location>
</feature>
<evidence type="ECO:0000256" key="1">
    <source>
        <dbReference type="ARBA" id="ARBA00023015"/>
    </source>
</evidence>
<accession>A0A919FLL3</accession>
<evidence type="ECO:0000256" key="2">
    <source>
        <dbReference type="ARBA" id="ARBA00023125"/>
    </source>
</evidence>
<dbReference type="GeneID" id="95352838"/>
<dbReference type="GO" id="GO:0003700">
    <property type="term" value="F:DNA-binding transcription factor activity"/>
    <property type="evidence" value="ECO:0007669"/>
    <property type="project" value="TreeGrafter"/>
</dbReference>
<reference evidence="7" key="1">
    <citation type="journal article" date="2014" name="Int. J. Syst. Evol. Microbiol.">
        <title>Complete genome sequence of Corynebacterium casei LMG S-19264T (=DSM 44701T), isolated from a smear-ripened cheese.</title>
        <authorList>
            <consortium name="US DOE Joint Genome Institute (JGI-PGF)"/>
            <person name="Walter F."/>
            <person name="Albersmeier A."/>
            <person name="Kalinowski J."/>
            <person name="Ruckert C."/>
        </authorList>
    </citation>
    <scope>NUCLEOTIDE SEQUENCE</scope>
    <source>
        <strain evidence="7">JCM 4646</strain>
    </source>
</reference>
<keyword evidence="3" id="KW-0804">Transcription</keyword>
<dbReference type="Gene3D" id="1.10.357.10">
    <property type="entry name" value="Tetracycline Repressor, domain 2"/>
    <property type="match status" value="1"/>
</dbReference>
<dbReference type="InterPro" id="IPR009057">
    <property type="entry name" value="Homeodomain-like_sf"/>
</dbReference>
<dbReference type="EMBL" id="BNBO01000009">
    <property type="protein sequence ID" value="GHH67877.1"/>
    <property type="molecule type" value="Genomic_DNA"/>
</dbReference>
<dbReference type="InterPro" id="IPR001647">
    <property type="entry name" value="HTH_TetR"/>
</dbReference>
<evidence type="ECO:0000313" key="8">
    <source>
        <dbReference type="Proteomes" id="UP000617734"/>
    </source>
</evidence>
<keyword evidence="2 4" id="KW-0238">DNA-binding</keyword>
<name>A0A919FLL3_9ACTN</name>
<protein>
    <submittedName>
        <fullName evidence="7">TetR family transcriptional regulator</fullName>
    </submittedName>
</protein>
<dbReference type="PRINTS" id="PR00455">
    <property type="entry name" value="HTHTETR"/>
</dbReference>
<dbReference type="Pfam" id="PF17928">
    <property type="entry name" value="TetR_C_22"/>
    <property type="match status" value="1"/>
</dbReference>
<comment type="caution">
    <text evidence="7">The sequence shown here is derived from an EMBL/GenBank/DDBJ whole genome shotgun (WGS) entry which is preliminary data.</text>
</comment>
<dbReference type="PANTHER" id="PTHR30055:SF151">
    <property type="entry name" value="TRANSCRIPTIONAL REGULATORY PROTEIN"/>
    <property type="match status" value="1"/>
</dbReference>